<sequence length="334" mass="35278">MTTDIELERRLRQAAQRAEAITAEAVIARANQRRRRHRLVAGGLAAAIALIAGITAAATIPDGATSVSVATDPAASRVPPIINTSTVTIRLAPFRAAPGTVIDATLTAGKSLAQISAADYLIVQAWTGASWKPIEFAFLAVGKVRPTDLAYSPHQWMAGVGLGAGTYRMKIPAALPAGTYRLALSVSTLAAGAHRFHPTTAYTRLEVTGTDTCPPLPQRIVTEVNHLRTDKHLGPPRGSPTITCAQAIRDDKHPTGTLPVIGARLMTLTSVQYPHGRLVWIIATTPDPAARLGPMLPPSSTSTTTPPTTPARYGFSIDIIDANTGTWLQGLEGF</sequence>
<reference evidence="2 3" key="1">
    <citation type="submission" date="2019-11" db="EMBL/GenBank/DDBJ databases">
        <title>Acidiferrimicrobium australis gen. nov., sp. nov., an acidophilic and obligately heterotrophic, member of the Actinobacteria that catalyses dissimilatory oxido- reduction of iron isolated from metal-rich acidic water in Chile.</title>
        <authorList>
            <person name="Gonzalez D."/>
            <person name="Huber K."/>
            <person name="Hedrich S."/>
            <person name="Rojas-Villalobos C."/>
            <person name="Quatrini R."/>
            <person name="Dinamarca M.A."/>
            <person name="Schwarz A."/>
            <person name="Canales C."/>
            <person name="Nancucheo I."/>
        </authorList>
    </citation>
    <scope>NUCLEOTIDE SEQUENCE [LARGE SCALE GENOMIC DNA]</scope>
    <source>
        <strain evidence="2 3">USS-CCA1</strain>
    </source>
</reference>
<keyword evidence="1" id="KW-0472">Membrane</keyword>
<keyword evidence="1" id="KW-1133">Transmembrane helix</keyword>
<dbReference type="Proteomes" id="UP000437736">
    <property type="component" value="Unassembled WGS sequence"/>
</dbReference>
<dbReference type="EMBL" id="WJHE01000339">
    <property type="protein sequence ID" value="MST32603.1"/>
    <property type="molecule type" value="Genomic_DNA"/>
</dbReference>
<keyword evidence="3" id="KW-1185">Reference proteome</keyword>
<evidence type="ECO:0000256" key="1">
    <source>
        <dbReference type="SAM" id="Phobius"/>
    </source>
</evidence>
<evidence type="ECO:0000313" key="2">
    <source>
        <dbReference type="EMBL" id="MST32603.1"/>
    </source>
</evidence>
<feature type="transmembrane region" description="Helical" evidence="1">
    <location>
        <begin position="39"/>
        <end position="60"/>
    </location>
</feature>
<keyword evidence="1" id="KW-0812">Transmembrane</keyword>
<protein>
    <submittedName>
        <fullName evidence="2">Uncharacterized protein</fullName>
    </submittedName>
</protein>
<evidence type="ECO:0000313" key="3">
    <source>
        <dbReference type="Proteomes" id="UP000437736"/>
    </source>
</evidence>
<gene>
    <name evidence="2" type="ORF">GHK86_07690</name>
</gene>
<name>A0ABW9QW46_9ACTN</name>
<proteinExistence type="predicted"/>
<organism evidence="2 3">
    <name type="scientific">Acidiferrimicrobium australe</name>
    <dbReference type="NCBI Taxonomy" id="2664430"/>
    <lineage>
        <taxon>Bacteria</taxon>
        <taxon>Bacillati</taxon>
        <taxon>Actinomycetota</taxon>
        <taxon>Acidimicrobiia</taxon>
        <taxon>Acidimicrobiales</taxon>
        <taxon>Acidimicrobiaceae</taxon>
        <taxon>Acidiferrimicrobium</taxon>
    </lineage>
</organism>
<comment type="caution">
    <text evidence="2">The sequence shown here is derived from an EMBL/GenBank/DDBJ whole genome shotgun (WGS) entry which is preliminary data.</text>
</comment>
<accession>A0ABW9QW46</accession>